<keyword evidence="2" id="KW-0812">Transmembrane</keyword>
<reference evidence="3 4" key="1">
    <citation type="submission" date="2018-10" db="EMBL/GenBank/DDBJ databases">
        <title>Genome Sequence of Cohnella sp.</title>
        <authorList>
            <person name="Srinivasan S."/>
            <person name="Kim M.K."/>
        </authorList>
    </citation>
    <scope>NUCLEOTIDE SEQUENCE [LARGE SCALE GENOMIC DNA]</scope>
    <source>
        <strain evidence="3 4">18JY8-7</strain>
    </source>
</reference>
<dbReference type="AlphaFoldDB" id="A0A3G3K3W8"/>
<feature type="region of interest" description="Disordered" evidence="1">
    <location>
        <begin position="55"/>
        <end position="75"/>
    </location>
</feature>
<dbReference type="RefSeq" id="WP_123043160.1">
    <property type="nucleotide sequence ID" value="NZ_CP033433.1"/>
</dbReference>
<evidence type="ECO:0000256" key="1">
    <source>
        <dbReference type="SAM" id="MobiDB-lite"/>
    </source>
</evidence>
<evidence type="ECO:0000313" key="3">
    <source>
        <dbReference type="EMBL" id="AYQ75080.1"/>
    </source>
</evidence>
<proteinExistence type="predicted"/>
<name>A0A3G3K3W8_9BACL</name>
<gene>
    <name evidence="3" type="ORF">EAV92_22505</name>
</gene>
<dbReference type="Proteomes" id="UP000269097">
    <property type="component" value="Chromosome"/>
</dbReference>
<dbReference type="KEGG" id="coh:EAV92_22505"/>
<evidence type="ECO:0000256" key="2">
    <source>
        <dbReference type="SAM" id="Phobius"/>
    </source>
</evidence>
<evidence type="ECO:0000313" key="4">
    <source>
        <dbReference type="Proteomes" id="UP000269097"/>
    </source>
</evidence>
<organism evidence="3 4">
    <name type="scientific">Cohnella candidum</name>
    <dbReference type="NCBI Taxonomy" id="2674991"/>
    <lineage>
        <taxon>Bacteria</taxon>
        <taxon>Bacillati</taxon>
        <taxon>Bacillota</taxon>
        <taxon>Bacilli</taxon>
        <taxon>Bacillales</taxon>
        <taxon>Paenibacillaceae</taxon>
        <taxon>Cohnella</taxon>
    </lineage>
</organism>
<keyword evidence="4" id="KW-1185">Reference proteome</keyword>
<keyword evidence="2" id="KW-1133">Transmembrane helix</keyword>
<feature type="transmembrane region" description="Helical" evidence="2">
    <location>
        <begin position="6"/>
        <end position="27"/>
    </location>
</feature>
<sequence>MSATSMWGYGIAITILVVLLGGMFFLLRAMSDESGKYGEIKEMLDSLFSTPSFLRPGSDSKEVPPGHGEAAAARTDVEPFEDECPACRARVTHEHVECPSCGLRLMD</sequence>
<evidence type="ECO:0008006" key="5">
    <source>
        <dbReference type="Google" id="ProtNLM"/>
    </source>
</evidence>
<keyword evidence="2" id="KW-0472">Membrane</keyword>
<dbReference type="EMBL" id="CP033433">
    <property type="protein sequence ID" value="AYQ75080.1"/>
    <property type="molecule type" value="Genomic_DNA"/>
</dbReference>
<protein>
    <recommendedName>
        <fullName evidence="5">Zinc ribbon domain-containing protein</fullName>
    </recommendedName>
</protein>
<accession>A0A3G3K3W8</accession>